<protein>
    <submittedName>
        <fullName evidence="6">Flavin reductase (DIM6/NTAB) family NADH-FMN oxidoreductase RutF</fullName>
    </submittedName>
</protein>
<keyword evidence="2" id="KW-0285">Flavoprotein</keyword>
<dbReference type="GO" id="GO:0016646">
    <property type="term" value="F:oxidoreductase activity, acting on the CH-NH group of donors, NAD or NADP as acceptor"/>
    <property type="evidence" value="ECO:0007669"/>
    <property type="project" value="UniProtKB-ARBA"/>
</dbReference>
<feature type="domain" description="Flavin reductase like" evidence="5">
    <location>
        <begin position="30"/>
        <end position="182"/>
    </location>
</feature>
<comment type="cofactor">
    <cofactor evidence="1">
        <name>FMN</name>
        <dbReference type="ChEBI" id="CHEBI:58210"/>
    </cofactor>
</comment>
<comment type="caution">
    <text evidence="6">The sequence shown here is derived from an EMBL/GenBank/DDBJ whole genome shotgun (WGS) entry which is preliminary data.</text>
</comment>
<dbReference type="Gene3D" id="2.30.110.10">
    <property type="entry name" value="Electron Transport, Fmn-binding Protein, Chain A"/>
    <property type="match status" value="1"/>
</dbReference>
<evidence type="ECO:0000256" key="1">
    <source>
        <dbReference type="ARBA" id="ARBA00001917"/>
    </source>
</evidence>
<evidence type="ECO:0000313" key="6">
    <source>
        <dbReference type="EMBL" id="MBB3771994.1"/>
    </source>
</evidence>
<evidence type="ECO:0000256" key="2">
    <source>
        <dbReference type="ARBA" id="ARBA00022630"/>
    </source>
</evidence>
<dbReference type="RefSeq" id="WP_183190140.1">
    <property type="nucleotide sequence ID" value="NZ_JACICD010000004.1"/>
</dbReference>
<dbReference type="InterPro" id="IPR012349">
    <property type="entry name" value="Split_barrel_FMN-bd"/>
</dbReference>
<dbReference type="InterPro" id="IPR002563">
    <property type="entry name" value="Flavin_Rdtase-like_dom"/>
</dbReference>
<accession>A0A839ZB77</accession>
<organism evidence="6 7">
    <name type="scientific">Ancylobacter tetraedralis</name>
    <dbReference type="NCBI Taxonomy" id="217068"/>
    <lineage>
        <taxon>Bacteria</taxon>
        <taxon>Pseudomonadati</taxon>
        <taxon>Pseudomonadota</taxon>
        <taxon>Alphaproteobacteria</taxon>
        <taxon>Hyphomicrobiales</taxon>
        <taxon>Xanthobacteraceae</taxon>
        <taxon>Ancylobacter</taxon>
    </lineage>
</organism>
<evidence type="ECO:0000256" key="4">
    <source>
        <dbReference type="ARBA" id="ARBA00038054"/>
    </source>
</evidence>
<keyword evidence="3" id="KW-0288">FMN</keyword>
<evidence type="ECO:0000259" key="5">
    <source>
        <dbReference type="SMART" id="SM00903"/>
    </source>
</evidence>
<keyword evidence="7" id="KW-1185">Reference proteome</keyword>
<gene>
    <name evidence="6" type="ORF">FHS55_002603</name>
</gene>
<name>A0A839ZB77_9HYPH</name>
<dbReference type="PANTHER" id="PTHR33798">
    <property type="entry name" value="FLAVOPROTEIN OXYGENASE"/>
    <property type="match status" value="1"/>
</dbReference>
<dbReference type="Pfam" id="PF01613">
    <property type="entry name" value="Flavin_Reduct"/>
    <property type="match status" value="1"/>
</dbReference>
<evidence type="ECO:0000313" key="7">
    <source>
        <dbReference type="Proteomes" id="UP000533469"/>
    </source>
</evidence>
<dbReference type="GO" id="GO:0010181">
    <property type="term" value="F:FMN binding"/>
    <property type="evidence" value="ECO:0007669"/>
    <property type="project" value="InterPro"/>
</dbReference>
<reference evidence="6 7" key="1">
    <citation type="submission" date="2020-08" db="EMBL/GenBank/DDBJ databases">
        <title>Genomic Encyclopedia of Type Strains, Phase IV (KMG-IV): sequencing the most valuable type-strain genomes for metagenomic binning, comparative biology and taxonomic classification.</title>
        <authorList>
            <person name="Goeker M."/>
        </authorList>
    </citation>
    <scope>NUCLEOTIDE SEQUENCE [LARGE SCALE GENOMIC DNA]</scope>
    <source>
        <strain evidence="6 7">DSM 5895</strain>
    </source>
</reference>
<proteinExistence type="inferred from homology"/>
<dbReference type="AlphaFoldDB" id="A0A839ZB77"/>
<evidence type="ECO:0000256" key="3">
    <source>
        <dbReference type="ARBA" id="ARBA00022643"/>
    </source>
</evidence>
<dbReference type="EMBL" id="JACICD010000004">
    <property type="protein sequence ID" value="MBB3771994.1"/>
    <property type="molecule type" value="Genomic_DNA"/>
</dbReference>
<dbReference type="Proteomes" id="UP000533469">
    <property type="component" value="Unassembled WGS sequence"/>
</dbReference>
<sequence length="231" mass="25170">MSHAPEPDTGSVAFDFRELGERERYKLMIGTIVPRPIALVTTVDPQGLVNAAPFSFFNCLSADPPILALGVENHADMSFKDTALNIRLTEVFTVNIVSHAIAEGMHLCAADFPPGEDELAAAGFTAVPGVKVASPWIREAPAAFECRRHMTLELGKSRQIILGEILYAHYRADVVDTERLRVDPARLDAIARLGGSTCATIRDRFDMPTPTFAEWSARSGRGERAGQPVKP</sequence>
<comment type="similarity">
    <text evidence="4">Belongs to the flavoredoxin family.</text>
</comment>
<dbReference type="SUPFAM" id="SSF50475">
    <property type="entry name" value="FMN-binding split barrel"/>
    <property type="match status" value="1"/>
</dbReference>
<dbReference type="PANTHER" id="PTHR33798:SF5">
    <property type="entry name" value="FLAVIN REDUCTASE LIKE DOMAIN-CONTAINING PROTEIN"/>
    <property type="match status" value="1"/>
</dbReference>
<dbReference type="SMART" id="SM00903">
    <property type="entry name" value="Flavin_Reduct"/>
    <property type="match status" value="1"/>
</dbReference>